<dbReference type="AlphaFoldDB" id="A0A8J7M7H2"/>
<dbReference type="SUPFAM" id="SSF55729">
    <property type="entry name" value="Acyl-CoA N-acyltransferases (Nat)"/>
    <property type="match status" value="1"/>
</dbReference>
<dbReference type="Pfam" id="PF00583">
    <property type="entry name" value="Acetyltransf_1"/>
    <property type="match status" value="1"/>
</dbReference>
<dbReference type="PANTHER" id="PTHR43420">
    <property type="entry name" value="ACETYLTRANSFERASE"/>
    <property type="match status" value="1"/>
</dbReference>
<reference evidence="4" key="1">
    <citation type="submission" date="2020-12" db="EMBL/GenBank/DDBJ databases">
        <title>Bacterial taxonomy.</title>
        <authorList>
            <person name="Pan X."/>
        </authorList>
    </citation>
    <scope>NUCLEOTIDE SEQUENCE</scope>
    <source>
        <strain evidence="4">M0105</strain>
    </source>
</reference>
<dbReference type="PANTHER" id="PTHR43420:SF44">
    <property type="entry name" value="ACETYLTRANSFERASE YPEA"/>
    <property type="match status" value="1"/>
</dbReference>
<evidence type="ECO:0000259" key="3">
    <source>
        <dbReference type="PROSITE" id="PS51186"/>
    </source>
</evidence>
<keyword evidence="5" id="KW-1185">Reference proteome</keyword>
<evidence type="ECO:0000313" key="5">
    <source>
        <dbReference type="Proteomes" id="UP000655420"/>
    </source>
</evidence>
<accession>A0A8J7M7H2</accession>
<evidence type="ECO:0000256" key="1">
    <source>
        <dbReference type="ARBA" id="ARBA00022679"/>
    </source>
</evidence>
<dbReference type="RefSeq" id="WP_200610266.1">
    <property type="nucleotide sequence ID" value="NZ_JAEHHL010000007.1"/>
</dbReference>
<comment type="caution">
    <text evidence="4">The sequence shown here is derived from an EMBL/GenBank/DDBJ whole genome shotgun (WGS) entry which is preliminary data.</text>
</comment>
<dbReference type="Proteomes" id="UP000655420">
    <property type="component" value="Unassembled WGS sequence"/>
</dbReference>
<organism evidence="4 5">
    <name type="scientific">Thermohalobaculum xanthum</name>
    <dbReference type="NCBI Taxonomy" id="2753746"/>
    <lineage>
        <taxon>Bacteria</taxon>
        <taxon>Pseudomonadati</taxon>
        <taxon>Pseudomonadota</taxon>
        <taxon>Alphaproteobacteria</taxon>
        <taxon>Rhodobacterales</taxon>
        <taxon>Paracoccaceae</taxon>
        <taxon>Thermohalobaculum</taxon>
    </lineage>
</organism>
<keyword evidence="2" id="KW-0012">Acyltransferase</keyword>
<dbReference type="Gene3D" id="3.40.630.30">
    <property type="match status" value="1"/>
</dbReference>
<dbReference type="EMBL" id="JAEHHL010000007">
    <property type="protein sequence ID" value="MBK0399994.1"/>
    <property type="molecule type" value="Genomic_DNA"/>
</dbReference>
<dbReference type="PROSITE" id="PS51186">
    <property type="entry name" value="GNAT"/>
    <property type="match status" value="1"/>
</dbReference>
<sequence>MSEAIRRLRHPLDPKDAEAIAALLRSSFDTPEQAWDAVAVSDLARDGALVVAAPSGCAVIRVALDEAELLSIAVTPEARKHGLGARLLAVAEAEARAAGAARMFLEVAESNAAARALYAHAGYSLAGRRRGYYRRDDGRREDALVLARDLGPGVTPTAPRA</sequence>
<evidence type="ECO:0000313" key="4">
    <source>
        <dbReference type="EMBL" id="MBK0399994.1"/>
    </source>
</evidence>
<keyword evidence="1" id="KW-0808">Transferase</keyword>
<name>A0A8J7M7H2_9RHOB</name>
<dbReference type="GO" id="GO:0016747">
    <property type="term" value="F:acyltransferase activity, transferring groups other than amino-acyl groups"/>
    <property type="evidence" value="ECO:0007669"/>
    <property type="project" value="InterPro"/>
</dbReference>
<feature type="domain" description="N-acetyltransferase" evidence="3">
    <location>
        <begin position="3"/>
        <end position="151"/>
    </location>
</feature>
<dbReference type="InterPro" id="IPR016181">
    <property type="entry name" value="Acyl_CoA_acyltransferase"/>
</dbReference>
<protein>
    <submittedName>
        <fullName evidence="4">GNAT family N-acetyltransferase</fullName>
    </submittedName>
</protein>
<dbReference type="InterPro" id="IPR050680">
    <property type="entry name" value="YpeA/RimI_acetyltransf"/>
</dbReference>
<proteinExistence type="predicted"/>
<gene>
    <name evidence="4" type="ORF">H0I76_12415</name>
</gene>
<dbReference type="InterPro" id="IPR000182">
    <property type="entry name" value="GNAT_dom"/>
</dbReference>
<evidence type="ECO:0000256" key="2">
    <source>
        <dbReference type="ARBA" id="ARBA00023315"/>
    </source>
</evidence>